<proteinExistence type="predicted"/>
<evidence type="ECO:0000259" key="1">
    <source>
        <dbReference type="PROSITE" id="PS51186"/>
    </source>
</evidence>
<dbReference type="Proteomes" id="UP001337681">
    <property type="component" value="Unassembled WGS sequence"/>
</dbReference>
<feature type="domain" description="N-acetyltransferase" evidence="1">
    <location>
        <begin position="16"/>
        <end position="182"/>
    </location>
</feature>
<evidence type="ECO:0000313" key="3">
    <source>
        <dbReference type="Proteomes" id="UP001337681"/>
    </source>
</evidence>
<dbReference type="SUPFAM" id="SSF55729">
    <property type="entry name" value="Acyl-CoA N-acyltransferases (Nat)"/>
    <property type="match status" value="1"/>
</dbReference>
<organism evidence="2 3">
    <name type="scientific">Pedobacter flavus</name>
    <dbReference type="NCBI Taxonomy" id="3113906"/>
    <lineage>
        <taxon>Bacteria</taxon>
        <taxon>Pseudomonadati</taxon>
        <taxon>Bacteroidota</taxon>
        <taxon>Sphingobacteriia</taxon>
        <taxon>Sphingobacteriales</taxon>
        <taxon>Sphingobacteriaceae</taxon>
        <taxon>Pedobacter</taxon>
    </lineage>
</organism>
<dbReference type="InterPro" id="IPR000182">
    <property type="entry name" value="GNAT_dom"/>
</dbReference>
<gene>
    <name evidence="2" type="ORF">VRU49_03785</name>
</gene>
<protein>
    <submittedName>
        <fullName evidence="2">GNAT family protein</fullName>
        <ecNumber evidence="2">2.-.-.-</ecNumber>
    </submittedName>
</protein>
<dbReference type="EMBL" id="JAZDQU010000001">
    <property type="protein sequence ID" value="MEE1884537.1"/>
    <property type="molecule type" value="Genomic_DNA"/>
</dbReference>
<keyword evidence="2" id="KW-0808">Transferase</keyword>
<dbReference type="RefSeq" id="WP_330145451.1">
    <property type="nucleotide sequence ID" value="NZ_JAZDQU010000001.1"/>
</dbReference>
<dbReference type="Pfam" id="PF13302">
    <property type="entry name" value="Acetyltransf_3"/>
    <property type="match status" value="1"/>
</dbReference>
<dbReference type="PANTHER" id="PTHR43610:SF1">
    <property type="entry name" value="N-ACETYLTRANSFERASE DOMAIN-CONTAINING PROTEIN"/>
    <property type="match status" value="1"/>
</dbReference>
<comment type="caution">
    <text evidence="2">The sequence shown here is derived from an EMBL/GenBank/DDBJ whole genome shotgun (WGS) entry which is preliminary data.</text>
</comment>
<reference evidence="2 3" key="1">
    <citation type="submission" date="2024-01" db="EMBL/GenBank/DDBJ databases">
        <title>Pedobacter sp. nov., isolated from oil-contaminated soil.</title>
        <authorList>
            <person name="Le N.T.T."/>
        </authorList>
    </citation>
    <scope>NUCLEOTIDE SEQUENCE [LARGE SCALE GENOMIC DNA]</scope>
    <source>
        <strain evidence="2 3">VNH31</strain>
    </source>
</reference>
<name>A0ABU7H0C6_9SPHI</name>
<dbReference type="EC" id="2.-.-.-" evidence="2"/>
<dbReference type="GO" id="GO:0016740">
    <property type="term" value="F:transferase activity"/>
    <property type="evidence" value="ECO:0007669"/>
    <property type="project" value="UniProtKB-KW"/>
</dbReference>
<sequence>MNIKIVLNTILENKRVLLTPLIKEDIEDLWVLSQDSELSKFANKDLSIYTELEKYIESAIQQREAGTCAVWKVFDKLSGKVAGTTRIAEISLHDERGQIGWTWIGKEFQGTGLNKAMKFELLQFGFETLRLNRIEFKADERNLQSRKAMLKIGATEEGVLRQHLKLHNGYIRNSIYFSILKSEWPNVKATVFEEFLER</sequence>
<dbReference type="Gene3D" id="3.40.630.30">
    <property type="match status" value="1"/>
</dbReference>
<dbReference type="PANTHER" id="PTHR43610">
    <property type="entry name" value="BLL6696 PROTEIN"/>
    <property type="match status" value="1"/>
</dbReference>
<evidence type="ECO:0000313" key="2">
    <source>
        <dbReference type="EMBL" id="MEE1884537.1"/>
    </source>
</evidence>
<dbReference type="PROSITE" id="PS51186">
    <property type="entry name" value="GNAT"/>
    <property type="match status" value="1"/>
</dbReference>
<accession>A0ABU7H0C6</accession>
<keyword evidence="3" id="KW-1185">Reference proteome</keyword>
<dbReference type="InterPro" id="IPR016181">
    <property type="entry name" value="Acyl_CoA_acyltransferase"/>
</dbReference>